<reference evidence="2" key="1">
    <citation type="submission" date="2021-10" db="EMBL/GenBank/DDBJ databases">
        <title>Melipona bicolor Genome sequencing and assembly.</title>
        <authorList>
            <person name="Araujo N.S."/>
            <person name="Arias M.C."/>
        </authorList>
    </citation>
    <scope>NUCLEOTIDE SEQUENCE</scope>
    <source>
        <strain evidence="2">USP_2M_L1-L4_2017</strain>
        <tissue evidence="2">Whole body</tissue>
    </source>
</reference>
<organism evidence="2 3">
    <name type="scientific">Melipona bicolor</name>
    <dbReference type="NCBI Taxonomy" id="60889"/>
    <lineage>
        <taxon>Eukaryota</taxon>
        <taxon>Metazoa</taxon>
        <taxon>Ecdysozoa</taxon>
        <taxon>Arthropoda</taxon>
        <taxon>Hexapoda</taxon>
        <taxon>Insecta</taxon>
        <taxon>Pterygota</taxon>
        <taxon>Neoptera</taxon>
        <taxon>Endopterygota</taxon>
        <taxon>Hymenoptera</taxon>
        <taxon>Apocrita</taxon>
        <taxon>Aculeata</taxon>
        <taxon>Apoidea</taxon>
        <taxon>Anthophila</taxon>
        <taxon>Apidae</taxon>
        <taxon>Melipona</taxon>
    </lineage>
</organism>
<proteinExistence type="predicted"/>
<feature type="compositionally biased region" description="Polar residues" evidence="1">
    <location>
        <begin position="38"/>
        <end position="49"/>
    </location>
</feature>
<evidence type="ECO:0000313" key="3">
    <source>
        <dbReference type="Proteomes" id="UP001177670"/>
    </source>
</evidence>
<accession>A0AA40FKW2</accession>
<feature type="non-terminal residue" evidence="2">
    <location>
        <position position="138"/>
    </location>
</feature>
<evidence type="ECO:0000256" key="1">
    <source>
        <dbReference type="SAM" id="MobiDB-lite"/>
    </source>
</evidence>
<keyword evidence="3" id="KW-1185">Reference proteome</keyword>
<protein>
    <submittedName>
        <fullName evidence="2">Uncharacterized protein</fullName>
    </submittedName>
</protein>
<feature type="non-terminal residue" evidence="2">
    <location>
        <position position="1"/>
    </location>
</feature>
<feature type="compositionally biased region" description="Basic residues" evidence="1">
    <location>
        <begin position="28"/>
        <end position="37"/>
    </location>
</feature>
<evidence type="ECO:0000313" key="2">
    <source>
        <dbReference type="EMBL" id="KAK1120969.1"/>
    </source>
</evidence>
<name>A0AA40FKW2_9HYME</name>
<feature type="region of interest" description="Disordered" evidence="1">
    <location>
        <begin position="1"/>
        <end position="49"/>
    </location>
</feature>
<dbReference type="Proteomes" id="UP001177670">
    <property type="component" value="Unassembled WGS sequence"/>
</dbReference>
<gene>
    <name evidence="2" type="ORF">K0M31_010753</name>
</gene>
<sequence>PQRPGYLTVPRDPHDTVVTREKEEKTRAEKRKRKKKSFSSCQRSCVPSPRDQCNTIACRKTLEKYGAVPLRISAFYLGDRNNAENCTEKRYREAPKIMQWEPPFQKNSGPGPLRSTQLSFQEKCADLQKQVIAPFLSL</sequence>
<dbReference type="AlphaFoldDB" id="A0AA40FKW2"/>
<dbReference type="EMBL" id="JAHYIQ010000028">
    <property type="protein sequence ID" value="KAK1120969.1"/>
    <property type="molecule type" value="Genomic_DNA"/>
</dbReference>
<comment type="caution">
    <text evidence="2">The sequence shown here is derived from an EMBL/GenBank/DDBJ whole genome shotgun (WGS) entry which is preliminary data.</text>
</comment>
<feature type="compositionally biased region" description="Basic and acidic residues" evidence="1">
    <location>
        <begin position="11"/>
        <end position="27"/>
    </location>
</feature>